<name>A0A4C1T1N0_EUMVA</name>
<feature type="domain" description="Glucose-methanol-choline oxidoreductase N-terminal" evidence="2">
    <location>
        <begin position="27"/>
        <end position="148"/>
    </location>
</feature>
<organism evidence="3 4">
    <name type="scientific">Eumeta variegata</name>
    <name type="common">Bagworm moth</name>
    <name type="synonym">Eumeta japonica</name>
    <dbReference type="NCBI Taxonomy" id="151549"/>
    <lineage>
        <taxon>Eukaryota</taxon>
        <taxon>Metazoa</taxon>
        <taxon>Ecdysozoa</taxon>
        <taxon>Arthropoda</taxon>
        <taxon>Hexapoda</taxon>
        <taxon>Insecta</taxon>
        <taxon>Pterygota</taxon>
        <taxon>Neoptera</taxon>
        <taxon>Endopterygota</taxon>
        <taxon>Lepidoptera</taxon>
        <taxon>Glossata</taxon>
        <taxon>Ditrysia</taxon>
        <taxon>Tineoidea</taxon>
        <taxon>Psychidae</taxon>
        <taxon>Oiketicinae</taxon>
        <taxon>Eumeta</taxon>
    </lineage>
</organism>
<keyword evidence="4" id="KW-1185">Reference proteome</keyword>
<comment type="caution">
    <text evidence="3">The sequence shown here is derived from an EMBL/GenBank/DDBJ whole genome shotgun (WGS) entry which is preliminary data.</text>
</comment>
<evidence type="ECO:0000313" key="4">
    <source>
        <dbReference type="Proteomes" id="UP000299102"/>
    </source>
</evidence>
<dbReference type="SUPFAM" id="SSF51905">
    <property type="entry name" value="FAD/NAD(P)-binding domain"/>
    <property type="match status" value="1"/>
</dbReference>
<evidence type="ECO:0000313" key="3">
    <source>
        <dbReference type="EMBL" id="GBP07450.1"/>
    </source>
</evidence>
<dbReference type="Gene3D" id="3.50.50.60">
    <property type="entry name" value="FAD/NAD(P)-binding domain"/>
    <property type="match status" value="1"/>
</dbReference>
<reference evidence="3 4" key="1">
    <citation type="journal article" date="2019" name="Commun. Biol.">
        <title>The bagworm genome reveals a unique fibroin gene that provides high tensile strength.</title>
        <authorList>
            <person name="Kono N."/>
            <person name="Nakamura H."/>
            <person name="Ohtoshi R."/>
            <person name="Tomita M."/>
            <person name="Numata K."/>
            <person name="Arakawa K."/>
        </authorList>
    </citation>
    <scope>NUCLEOTIDE SEQUENCE [LARGE SCALE GENOMIC DNA]</scope>
</reference>
<dbReference type="AlphaFoldDB" id="A0A4C1T1N0"/>
<dbReference type="EMBL" id="BGZK01004184">
    <property type="protein sequence ID" value="GBP07450.1"/>
    <property type="molecule type" value="Genomic_DNA"/>
</dbReference>
<dbReference type="GO" id="GO:0050660">
    <property type="term" value="F:flavin adenine dinucleotide binding"/>
    <property type="evidence" value="ECO:0007669"/>
    <property type="project" value="InterPro"/>
</dbReference>
<dbReference type="PANTHER" id="PTHR11552">
    <property type="entry name" value="GLUCOSE-METHANOL-CHOLINE GMC OXIDOREDUCTASE"/>
    <property type="match status" value="1"/>
</dbReference>
<protein>
    <submittedName>
        <fullName evidence="3">Glucose dehydrogenase</fullName>
    </submittedName>
</protein>
<dbReference type="InterPro" id="IPR000172">
    <property type="entry name" value="GMC_OxRdtase_N"/>
</dbReference>
<sequence length="223" mass="25059">MEFRQTYGSIVMAKSKKFITSLSRLRLGAGTAGCTLAARLSENPKWKVLLLEAGGPESLIMDVPIVAHFLQLGEMKWKYRTQPSDHACLAMNNNRCNWPRGKVMGGSSVLNYMMYTRGNRKDYDRWAALGNKGWSFRDVLPYFKKYEGSNIPDAEADYVGRDGPLKFLIFNGVPKLLKLCGSGPTGWFKDIVIIMVAHKMVWPICTPPLVMPHVGVQIVLIYP</sequence>
<gene>
    <name evidence="3" type="primary">Gld</name>
    <name evidence="3" type="ORF">EVAR_70391_1</name>
</gene>
<dbReference type="InterPro" id="IPR012132">
    <property type="entry name" value="GMC_OxRdtase"/>
</dbReference>
<dbReference type="Proteomes" id="UP000299102">
    <property type="component" value="Unassembled WGS sequence"/>
</dbReference>
<dbReference type="OrthoDB" id="269227at2759"/>
<dbReference type="STRING" id="151549.A0A4C1T1N0"/>
<accession>A0A4C1T1N0</accession>
<dbReference type="Pfam" id="PF00732">
    <property type="entry name" value="GMC_oxred_N"/>
    <property type="match status" value="1"/>
</dbReference>
<dbReference type="GO" id="GO:0016614">
    <property type="term" value="F:oxidoreductase activity, acting on CH-OH group of donors"/>
    <property type="evidence" value="ECO:0007669"/>
    <property type="project" value="InterPro"/>
</dbReference>
<dbReference type="InterPro" id="IPR036188">
    <property type="entry name" value="FAD/NAD-bd_sf"/>
</dbReference>
<evidence type="ECO:0000256" key="1">
    <source>
        <dbReference type="ARBA" id="ARBA00010790"/>
    </source>
</evidence>
<dbReference type="PANTHER" id="PTHR11552:SF158">
    <property type="entry name" value="GH23626P-RELATED"/>
    <property type="match status" value="1"/>
</dbReference>
<comment type="similarity">
    <text evidence="1">Belongs to the GMC oxidoreductase family.</text>
</comment>
<proteinExistence type="inferred from homology"/>
<evidence type="ECO:0000259" key="2">
    <source>
        <dbReference type="Pfam" id="PF00732"/>
    </source>
</evidence>